<sequence>MIQPQTRLLTTQELTQEPYNLCSKSTLWRWVKVGDFPQPIKFGRFNKWYQSDIEQWLQDKRDQQLQNFQKM</sequence>
<dbReference type="EMBL" id="JASAVS010000001">
    <property type="protein sequence ID" value="MDP8084514.1"/>
    <property type="molecule type" value="Genomic_DNA"/>
</dbReference>
<comment type="caution">
    <text evidence="1">The sequence shown here is derived from an EMBL/GenBank/DDBJ whole genome shotgun (WGS) entry which is preliminary data.</text>
</comment>
<dbReference type="InterPro" id="IPR009061">
    <property type="entry name" value="DNA-bd_dom_put_sf"/>
</dbReference>
<keyword evidence="2" id="KW-1185">Reference proteome</keyword>
<dbReference type="Pfam" id="PF05930">
    <property type="entry name" value="Phage_AlpA"/>
    <property type="match status" value="1"/>
</dbReference>
<proteinExistence type="predicted"/>
<evidence type="ECO:0000313" key="2">
    <source>
        <dbReference type="Proteomes" id="UP001224812"/>
    </source>
</evidence>
<accession>A0ABT9JI70</accession>
<dbReference type="InterPro" id="IPR010260">
    <property type="entry name" value="AlpA"/>
</dbReference>
<organism evidence="1 2">
    <name type="scientific">Phocoenobacter skyensis</name>
    <dbReference type="NCBI Taxonomy" id="97481"/>
    <lineage>
        <taxon>Bacteria</taxon>
        <taxon>Pseudomonadati</taxon>
        <taxon>Pseudomonadota</taxon>
        <taxon>Gammaproteobacteria</taxon>
        <taxon>Pasteurellales</taxon>
        <taxon>Pasteurellaceae</taxon>
        <taxon>Phocoenobacter</taxon>
    </lineage>
</organism>
<dbReference type="RefSeq" id="WP_306355121.1">
    <property type="nucleotide sequence ID" value="NZ_JASAVR010000001.1"/>
</dbReference>
<protein>
    <submittedName>
        <fullName evidence="1">AlpA family phage regulatory protein</fullName>
    </submittedName>
</protein>
<dbReference type="Proteomes" id="UP001224812">
    <property type="component" value="Unassembled WGS sequence"/>
</dbReference>
<evidence type="ECO:0000313" key="1">
    <source>
        <dbReference type="EMBL" id="MDP8084514.1"/>
    </source>
</evidence>
<gene>
    <name evidence="1" type="ORF">QJT92_01020</name>
</gene>
<dbReference type="SUPFAM" id="SSF46955">
    <property type="entry name" value="Putative DNA-binding domain"/>
    <property type="match status" value="1"/>
</dbReference>
<reference evidence="1 2" key="1">
    <citation type="journal article" date="2023" name="Front. Microbiol.">
        <title>Phylogeography and host specificity of Pasteurellaceae pathogenic to sea-farmed fish in the north-east Atlantic.</title>
        <authorList>
            <person name="Gulla S."/>
            <person name="Colquhoun D.J."/>
            <person name="Olsen A.B."/>
            <person name="Spilsberg B."/>
            <person name="Lagesen K."/>
            <person name="Aakesson C.P."/>
            <person name="Strom S."/>
            <person name="Manji F."/>
            <person name="Birkbeck T.H."/>
            <person name="Nilsen H.K."/>
        </authorList>
    </citation>
    <scope>NUCLEOTIDE SEQUENCE [LARGE SCALE GENOMIC DNA]</scope>
    <source>
        <strain evidence="1 2">VIO11850</strain>
    </source>
</reference>
<name>A0ABT9JI70_9PAST</name>
<dbReference type="Gene3D" id="1.10.238.160">
    <property type="match status" value="1"/>
</dbReference>